<name>A0ACC8EMU5_9PEZI</name>
<sequence length="1548" mass="171959">MAPIVQPITTPSLQRLLSLDKDFEDLNKQIRQAAQIIGLPGSWYESATKTQPQDLQRAQNHARAEWVLRWIQDKLRSKEVVGVQARANIRAWKLLEQAILLVPVPNAASLLRTADYPGILERALEENFGEELHDRVPQNASCQNLLSGLEVSESSATAEEHPKPSRKRKRPVSGDNTPTKKVSLGKAGLDDLFVAISRVLEAIIERTRSNDREEQCMVAEYMKMVLRVRTAQAAKLLRFWLNAIHTLLVHGPHDGKSVFCAPDDSLRLSSILRIWELRTLDFDDDSGASANAFSTECLIPTTVLLNLVRDGNTFSNWESHGNQKRDFSLTQRRAVQLLEQLFARHVFGPARIAFFADTASTENTSNHLGALKAKKLQGYLDPLYIKLSQAASLERIPGSIPKSLESLFRAIPQLLEIAIRCSPRLTPKKKNAEMPWIQAAFIALVECSGCPLHQPEFPVAGLSIAALCDLLAVIASQSLSLDSTILEEIFRFHSGMFRSFLENGTNVQVLMEYLDFTGIPRSFIERSSSHDFTELLTRYDSDGHSGTVRTAFQQSIIIPLMKAFARNRNLVGFIAKWHTQLSEGASITRVSAGNQGQGKVNRRSSVWEDEELLYAMTPLLRSSLTLSQISGLLEQHRLHLSALLSDIEGGSRSASPLRAYGNDLKSACGSIIVIDTLLGSIHHDETVEGLKSQLDLLRSDIVALLEHDRFKGDVDTARVWESLSRIYTLLWTIGVFNGDDLTSSAIQLAQKSIPATKYEDNPSEHEDISFKCHAGIEAFIFILTVCNNFRNVPAVFPSIREQVNRALSALLPFIAPLKDKAKNDEMSSAYSNIKVEPLAGKNEFFRDMEVLFGRFPILLEFVSPDARAYLFLSLCSTVLGGTSKILNEQLLQGCSEYVFSNLHSDVRNDLLSAFFAGLDNKGLETVGADHREHGPFATSEKPYFDAPLKALSRKHREAVLDRITEGILEQENTSCDIMQAHFALMAQLMETPNATAKISTDPQCLFGIAARLDEQHISSDVGVLQVFGTLVQRTLRHILSEKERERSKQFLRKFAGRVQKLAVGDISSSDYTVKMGLLKAVMTVVGDAETVPQEFLMADVWNKYIATAARALTASNALTLLKGGKAVSSNLKLDIILDALTETPLRITAEDPGIEEAFQEIQLFLSTWMLGYSATPNPTLFETRTLILLHKASERFKISDADPDVFLQVSRMILRLDISAQEYRKVLDAVQNALMSFDISTKLQILPSLLPTEKDEVEMGSLRILHAFVSTLKSVSTEDPEQKQQLSALLPTLCSHLAKTHDIASFNALLDNIQTILRDKSFLITQHGTEALLAALTTLATPTAPSLPPTHASAVYTRLCQTTHTLLTLHRARLGGRFHLLMPLLQALLSCLFTPNNTPSAHHHSAPPRPTPHPHHPPWLSPTSPLPPRRNRLHPHPHRLRLPPPSAVAPLRQRDRAALTDATKRARALAALHAPVLLAHFCRCVLGGRVRPEVRARPDARGFGRCWRGLGRRAGGRWGGGWIIVRWRLEGSVGEWRRGVEGGGRGDR</sequence>
<organism evidence="1 2">
    <name type="scientific">Cenococcum geophilum 1.58</name>
    <dbReference type="NCBI Taxonomy" id="794803"/>
    <lineage>
        <taxon>Eukaryota</taxon>
        <taxon>Fungi</taxon>
        <taxon>Dikarya</taxon>
        <taxon>Ascomycota</taxon>
        <taxon>Pezizomycotina</taxon>
        <taxon>Dothideomycetes</taxon>
        <taxon>Pleosporomycetidae</taxon>
        <taxon>Gloniales</taxon>
        <taxon>Gloniaceae</taxon>
        <taxon>Cenococcum</taxon>
    </lineage>
</organism>
<gene>
    <name evidence="1" type="ORF">K441DRAFT_682566</name>
</gene>
<reference evidence="1 2" key="1">
    <citation type="journal article" date="2016" name="Nat. Commun.">
        <title>Ectomycorrhizal ecology is imprinted in the genome of the dominant symbiotic fungus Cenococcum geophilum.</title>
        <authorList>
            <consortium name="DOE Joint Genome Institute"/>
            <person name="Peter M."/>
            <person name="Kohler A."/>
            <person name="Ohm R.A."/>
            <person name="Kuo A."/>
            <person name="Krutzmann J."/>
            <person name="Morin E."/>
            <person name="Arend M."/>
            <person name="Barry K.W."/>
            <person name="Binder M."/>
            <person name="Choi C."/>
            <person name="Clum A."/>
            <person name="Copeland A."/>
            <person name="Grisel N."/>
            <person name="Haridas S."/>
            <person name="Kipfer T."/>
            <person name="LaButti K."/>
            <person name="Lindquist E."/>
            <person name="Lipzen A."/>
            <person name="Maire R."/>
            <person name="Meier B."/>
            <person name="Mihaltcheva S."/>
            <person name="Molinier V."/>
            <person name="Murat C."/>
            <person name="Poggeler S."/>
            <person name="Quandt C.A."/>
            <person name="Sperisen C."/>
            <person name="Tritt A."/>
            <person name="Tisserant E."/>
            <person name="Crous P.W."/>
            <person name="Henrissat B."/>
            <person name="Nehls U."/>
            <person name="Egli S."/>
            <person name="Spatafora J.W."/>
            <person name="Grigoriev I.V."/>
            <person name="Martin F.M."/>
        </authorList>
    </citation>
    <scope>NUCLEOTIDE SEQUENCE [LARGE SCALE GENOMIC DNA]</scope>
    <source>
        <strain evidence="1 2">1.58</strain>
    </source>
</reference>
<accession>A0ACC8EMU5</accession>
<dbReference type="EMBL" id="KV748260">
    <property type="protein sequence ID" value="OCK87492.1"/>
    <property type="molecule type" value="Genomic_DNA"/>
</dbReference>
<evidence type="ECO:0000313" key="2">
    <source>
        <dbReference type="Proteomes" id="UP000250078"/>
    </source>
</evidence>
<keyword evidence="2" id="KW-1185">Reference proteome</keyword>
<dbReference type="Proteomes" id="UP000250078">
    <property type="component" value="Unassembled WGS sequence"/>
</dbReference>
<evidence type="ECO:0000313" key="1">
    <source>
        <dbReference type="EMBL" id="OCK87492.1"/>
    </source>
</evidence>
<proteinExistence type="predicted"/>
<protein>
    <submittedName>
        <fullName evidence="1">Uncharacterized protein</fullName>
    </submittedName>
</protein>